<comment type="caution">
    <text evidence="1">The sequence shown here is derived from an EMBL/GenBank/DDBJ whole genome shotgun (WGS) entry which is preliminary data.</text>
</comment>
<reference evidence="1 2" key="1">
    <citation type="journal article" date="2023" name="ACS Omega">
        <title>Identification of the Neoaspergillic Acid Biosynthesis Gene Cluster by Establishing an In Vitro CRISPR-Ribonucleoprotein Genetic System in Aspergillus melleus.</title>
        <authorList>
            <person name="Yuan B."/>
            <person name="Grau M.F."/>
            <person name="Murata R.M."/>
            <person name="Torok T."/>
            <person name="Venkateswaran K."/>
            <person name="Stajich J.E."/>
            <person name="Wang C.C.C."/>
        </authorList>
    </citation>
    <scope>NUCLEOTIDE SEQUENCE [LARGE SCALE GENOMIC DNA]</scope>
    <source>
        <strain evidence="1 2">IMV 1140</strain>
    </source>
</reference>
<protein>
    <submittedName>
        <fullName evidence="1">Uncharacterized protein</fullName>
    </submittedName>
</protein>
<dbReference type="EMBL" id="JAOPJF010000060">
    <property type="protein sequence ID" value="KAK1141747.1"/>
    <property type="molecule type" value="Genomic_DNA"/>
</dbReference>
<accession>A0ACC3AWD0</accession>
<gene>
    <name evidence="1" type="ORF">N8T08_008845</name>
</gene>
<name>A0ACC3AWD0_9EURO</name>
<sequence length="184" mass="20450">MASSYTHEAKTNLESWYSSGSMHAAVQPAVQHSLDPVSHLPTQTNNGSSTRVSGIYQHALEPRSSPNAVCNHDNAADAAANPSPSASRPREMVQERNQPTLEGGNAREEKPLCQWKGCTHTKPFNRKEDVLRHVKSIHLSIKSYKCGVRGCLRSFSRRDKIKDHIVKNHSSFAQAWEECVVYDG</sequence>
<organism evidence="1 2">
    <name type="scientific">Aspergillus melleus</name>
    <dbReference type="NCBI Taxonomy" id="138277"/>
    <lineage>
        <taxon>Eukaryota</taxon>
        <taxon>Fungi</taxon>
        <taxon>Dikarya</taxon>
        <taxon>Ascomycota</taxon>
        <taxon>Pezizomycotina</taxon>
        <taxon>Eurotiomycetes</taxon>
        <taxon>Eurotiomycetidae</taxon>
        <taxon>Eurotiales</taxon>
        <taxon>Aspergillaceae</taxon>
        <taxon>Aspergillus</taxon>
        <taxon>Aspergillus subgen. Circumdati</taxon>
    </lineage>
</organism>
<evidence type="ECO:0000313" key="2">
    <source>
        <dbReference type="Proteomes" id="UP001177260"/>
    </source>
</evidence>
<proteinExistence type="predicted"/>
<dbReference type="Proteomes" id="UP001177260">
    <property type="component" value="Unassembled WGS sequence"/>
</dbReference>
<evidence type="ECO:0000313" key="1">
    <source>
        <dbReference type="EMBL" id="KAK1141747.1"/>
    </source>
</evidence>
<keyword evidence="2" id="KW-1185">Reference proteome</keyword>